<dbReference type="EC" id="1.1.1.1" evidence="3"/>
<proteinExistence type="inferred from homology"/>
<dbReference type="PROSITE" id="PS00059">
    <property type="entry name" value="ADH_ZINC"/>
    <property type="match status" value="1"/>
</dbReference>
<evidence type="ECO:0000256" key="4">
    <source>
        <dbReference type="ARBA" id="ARBA00016352"/>
    </source>
</evidence>
<dbReference type="RefSeq" id="WP_055115397.1">
    <property type="nucleotide sequence ID" value="NZ_JACKTU010000023.1"/>
</dbReference>
<dbReference type="SUPFAM" id="SSF51735">
    <property type="entry name" value="NAD(P)-binding Rossmann-fold domains"/>
    <property type="match status" value="1"/>
</dbReference>
<evidence type="ECO:0000313" key="13">
    <source>
        <dbReference type="EMBL" id="TGB45348.1"/>
    </source>
</evidence>
<comment type="similarity">
    <text evidence="2 11">Belongs to the zinc-containing alcohol dehydrogenase family.</text>
</comment>
<keyword evidence="6 11" id="KW-0862">Zinc</keyword>
<dbReference type="InterPro" id="IPR013149">
    <property type="entry name" value="ADH-like_C"/>
</dbReference>
<keyword evidence="14" id="KW-1185">Reference proteome</keyword>
<organism evidence="13 14">
    <name type="scientific">Mycolicibacterium peregrinum</name>
    <name type="common">Mycobacterium peregrinum</name>
    <dbReference type="NCBI Taxonomy" id="43304"/>
    <lineage>
        <taxon>Bacteria</taxon>
        <taxon>Bacillati</taxon>
        <taxon>Actinomycetota</taxon>
        <taxon>Actinomycetes</taxon>
        <taxon>Mycobacteriales</taxon>
        <taxon>Mycobacteriaceae</taxon>
        <taxon>Mycolicibacterium</taxon>
    </lineage>
</organism>
<comment type="catalytic activity">
    <reaction evidence="9">
        <text>a secondary alcohol + NAD(+) = a ketone + NADH + H(+)</text>
        <dbReference type="Rhea" id="RHEA:10740"/>
        <dbReference type="ChEBI" id="CHEBI:15378"/>
        <dbReference type="ChEBI" id="CHEBI:17087"/>
        <dbReference type="ChEBI" id="CHEBI:35681"/>
        <dbReference type="ChEBI" id="CHEBI:57540"/>
        <dbReference type="ChEBI" id="CHEBI:57945"/>
        <dbReference type="EC" id="1.1.1.1"/>
    </reaction>
</comment>
<dbReference type="InterPro" id="IPR020843">
    <property type="entry name" value="ER"/>
</dbReference>
<gene>
    <name evidence="13" type="ORF">EJD98_07800</name>
</gene>
<dbReference type="GO" id="GO:0004022">
    <property type="term" value="F:alcohol dehydrogenase (NAD+) activity"/>
    <property type="evidence" value="ECO:0007669"/>
    <property type="project" value="UniProtKB-EC"/>
</dbReference>
<feature type="domain" description="Enoyl reductase (ER)" evidence="12">
    <location>
        <begin position="14"/>
        <end position="336"/>
    </location>
</feature>
<keyword evidence="7" id="KW-0560">Oxidoreductase</keyword>
<evidence type="ECO:0000256" key="1">
    <source>
        <dbReference type="ARBA" id="ARBA00001947"/>
    </source>
</evidence>
<keyword evidence="5 11" id="KW-0479">Metal-binding</keyword>
<evidence type="ECO:0000256" key="2">
    <source>
        <dbReference type="ARBA" id="ARBA00008072"/>
    </source>
</evidence>
<dbReference type="Pfam" id="PF08240">
    <property type="entry name" value="ADH_N"/>
    <property type="match status" value="1"/>
</dbReference>
<evidence type="ECO:0000256" key="5">
    <source>
        <dbReference type="ARBA" id="ARBA00022723"/>
    </source>
</evidence>
<dbReference type="OrthoDB" id="3567264at2"/>
<comment type="cofactor">
    <cofactor evidence="1 11">
        <name>Zn(2+)</name>
        <dbReference type="ChEBI" id="CHEBI:29105"/>
    </cofactor>
</comment>
<dbReference type="SMART" id="SM00829">
    <property type="entry name" value="PKS_ER"/>
    <property type="match status" value="1"/>
</dbReference>
<evidence type="ECO:0000259" key="12">
    <source>
        <dbReference type="SMART" id="SM00829"/>
    </source>
</evidence>
<evidence type="ECO:0000256" key="6">
    <source>
        <dbReference type="ARBA" id="ARBA00022833"/>
    </source>
</evidence>
<dbReference type="InterPro" id="IPR002328">
    <property type="entry name" value="ADH_Zn_CS"/>
</dbReference>
<dbReference type="EMBL" id="RWKA01000003">
    <property type="protein sequence ID" value="TGB45348.1"/>
    <property type="molecule type" value="Genomic_DNA"/>
</dbReference>
<dbReference type="GeneID" id="98798894"/>
<evidence type="ECO:0000256" key="11">
    <source>
        <dbReference type="RuleBase" id="RU361277"/>
    </source>
</evidence>
<accession>A0A1X2B9L3</accession>
<reference evidence="13 14" key="1">
    <citation type="submission" date="2018-12" db="EMBL/GenBank/DDBJ databases">
        <title>Draft genome sequences of Mycolicibacterium peregrinum isolated from a pig with lymphadenitis and from soil on the same Japanese pig farm.</title>
        <authorList>
            <person name="Komatsu T."/>
            <person name="Ohya K."/>
            <person name="Sawai K."/>
            <person name="Odoi J.O."/>
            <person name="Otsu K."/>
            <person name="Ota A."/>
            <person name="Ito T."/>
            <person name="Kawai M."/>
            <person name="Maruyama F."/>
        </authorList>
    </citation>
    <scope>NUCLEOTIDE SEQUENCE [LARGE SCALE GENOMIC DNA]</scope>
    <source>
        <strain evidence="13 14">138</strain>
    </source>
</reference>
<comment type="catalytic activity">
    <reaction evidence="10">
        <text>a primary alcohol + NAD(+) = an aldehyde + NADH + H(+)</text>
        <dbReference type="Rhea" id="RHEA:10736"/>
        <dbReference type="ChEBI" id="CHEBI:15378"/>
        <dbReference type="ChEBI" id="CHEBI:15734"/>
        <dbReference type="ChEBI" id="CHEBI:17478"/>
        <dbReference type="ChEBI" id="CHEBI:57540"/>
        <dbReference type="ChEBI" id="CHEBI:57945"/>
        <dbReference type="EC" id="1.1.1.1"/>
    </reaction>
</comment>
<evidence type="ECO:0000256" key="8">
    <source>
        <dbReference type="ARBA" id="ARBA00023027"/>
    </source>
</evidence>
<keyword evidence="8" id="KW-0520">NAD</keyword>
<name>A0A1X2B9L3_MYCPR</name>
<dbReference type="PANTHER" id="PTHR42940">
    <property type="entry name" value="ALCOHOL DEHYDROGENASE 1-RELATED"/>
    <property type="match status" value="1"/>
</dbReference>
<dbReference type="CDD" id="cd08296">
    <property type="entry name" value="CAD_like"/>
    <property type="match status" value="1"/>
</dbReference>
<dbReference type="Gene3D" id="3.90.180.10">
    <property type="entry name" value="Medium-chain alcohol dehydrogenases, catalytic domain"/>
    <property type="match status" value="1"/>
</dbReference>
<evidence type="ECO:0000256" key="3">
    <source>
        <dbReference type="ARBA" id="ARBA00013190"/>
    </source>
</evidence>
<evidence type="ECO:0000313" key="14">
    <source>
        <dbReference type="Proteomes" id="UP000297792"/>
    </source>
</evidence>
<dbReference type="GO" id="GO:0005737">
    <property type="term" value="C:cytoplasm"/>
    <property type="evidence" value="ECO:0007669"/>
    <property type="project" value="TreeGrafter"/>
</dbReference>
<comment type="caution">
    <text evidence="13">The sequence shown here is derived from an EMBL/GenBank/DDBJ whole genome shotgun (WGS) entry which is preliminary data.</text>
</comment>
<evidence type="ECO:0000256" key="10">
    <source>
        <dbReference type="ARBA" id="ARBA00049243"/>
    </source>
</evidence>
<dbReference type="Gene3D" id="3.40.50.720">
    <property type="entry name" value="NAD(P)-binding Rossmann-like Domain"/>
    <property type="match status" value="1"/>
</dbReference>
<dbReference type="AlphaFoldDB" id="A0A1X2B9L3"/>
<dbReference type="InterPro" id="IPR036291">
    <property type="entry name" value="NAD(P)-bd_dom_sf"/>
</dbReference>
<evidence type="ECO:0000256" key="7">
    <source>
        <dbReference type="ARBA" id="ARBA00023002"/>
    </source>
</evidence>
<protein>
    <recommendedName>
        <fullName evidence="4">Alcohol dehydrogenase</fullName>
        <ecNumber evidence="3">1.1.1.1</ecNumber>
    </recommendedName>
</protein>
<dbReference type="Proteomes" id="UP000297792">
    <property type="component" value="Unassembled WGS sequence"/>
</dbReference>
<dbReference type="InterPro" id="IPR011032">
    <property type="entry name" value="GroES-like_sf"/>
</dbReference>
<dbReference type="Pfam" id="PF00107">
    <property type="entry name" value="ADH_zinc_N"/>
    <property type="match status" value="1"/>
</dbReference>
<dbReference type="InterPro" id="IPR013154">
    <property type="entry name" value="ADH-like_N"/>
</dbReference>
<evidence type="ECO:0000256" key="9">
    <source>
        <dbReference type="ARBA" id="ARBA00049164"/>
    </source>
</evidence>
<dbReference type="PANTHER" id="PTHR42940:SF7">
    <property type="entry name" value="ALCOHOL DEHYDROGENASE-LIKE N-TERMINAL DOMAIN-CONTAINING PROTEIN"/>
    <property type="match status" value="1"/>
</dbReference>
<dbReference type="SUPFAM" id="SSF50129">
    <property type="entry name" value="GroES-like"/>
    <property type="match status" value="1"/>
</dbReference>
<dbReference type="GO" id="GO:0008270">
    <property type="term" value="F:zinc ion binding"/>
    <property type="evidence" value="ECO:0007669"/>
    <property type="project" value="InterPro"/>
</dbReference>
<dbReference type="FunFam" id="3.40.50.720:FF:000039">
    <property type="entry name" value="Alcohol dehydrogenase AdhP"/>
    <property type="match status" value="1"/>
</dbReference>
<sequence length="345" mass="36173">MSATYRSVEVVEPGGALHLVDRPVPEPATGEVRVRVEACGVCHSDSQIAAGYLPGTVFPVTPGHEVAGHIEAIGPGVIDWHLGDRVAIGWFGFYCGTCYRCRRGDFVHCQRSKITGAAFPGGYAETLIVHQSGLARIPDVLSAIEAAPLACAGVTMFNSLRHTGARPGDLVAILGIGGLGHLGVQFAARMGFETVAIARGAEKEVMARQLGAHHYIDATEADVAAELRKLGGARVVAATATNRAAINATVDGLAPHGELLTLAVLDEALDVTPLQLINSSGTVHGHPAGVAADTEDTLEFAALHGIRPWVEPMPLSDAAAGYDRMMQNKARFRVVLTMADSANAR</sequence>